<dbReference type="InterPro" id="IPR038595">
    <property type="entry name" value="LOR_sf"/>
</dbReference>
<comment type="similarity">
    <text evidence="1">Belongs to the LOR family.</text>
</comment>
<evidence type="ECO:0008006" key="4">
    <source>
        <dbReference type="Google" id="ProtNLM"/>
    </source>
</evidence>
<protein>
    <recommendedName>
        <fullName evidence="4">Tubby C-terminal domain-containing protein</fullName>
    </recommendedName>
</protein>
<proteinExistence type="inferred from homology"/>
<reference evidence="3" key="1">
    <citation type="journal article" date="2013" name="Science">
        <title>The Amborella genome and the evolution of flowering plants.</title>
        <authorList>
            <consortium name="Amborella Genome Project"/>
        </authorList>
    </citation>
    <scope>NUCLEOTIDE SEQUENCE [LARGE SCALE GENOMIC DNA]</scope>
</reference>
<dbReference type="EMBL" id="KI392060">
    <property type="protein sequence ID" value="ERN20132.1"/>
    <property type="molecule type" value="Genomic_DNA"/>
</dbReference>
<dbReference type="eggNOG" id="ENOG502RZX3">
    <property type="taxonomic scope" value="Eukaryota"/>
</dbReference>
<dbReference type="Gramene" id="ERN20132">
    <property type="protein sequence ID" value="ERN20132"/>
    <property type="gene ID" value="AMTR_s00066p00069810"/>
</dbReference>
<sequence length="209" mass="23178">MSRVYPEADKCNLSAGQGMGPPAMLTVWKKSSMALHGTDGFTVFDCHGNMAFRVDNYTRSSQGLTSGLVLMDGAGTALLTLRPKILSTHDRWEGFEGEAGPKKTQKHPVFALRRCSVFQNNDQAEVFMGSQVPKFQIEGCFRKRNCTIKTATGELVAKISRKMSRSNVMLTDDVFSMVVHPGHDHALLMAFVVVLDRISRKPYTPVLCY</sequence>
<dbReference type="HOGENOM" id="CLU_063146_3_0_1"/>
<evidence type="ECO:0000313" key="2">
    <source>
        <dbReference type="EMBL" id="ERN20132.1"/>
    </source>
</evidence>
<dbReference type="PANTHER" id="PTHR31087">
    <property type="match status" value="1"/>
</dbReference>
<gene>
    <name evidence="2" type="ORF">AMTR_s00066p00069810</name>
</gene>
<dbReference type="InterPro" id="IPR025659">
    <property type="entry name" value="Tubby-like_C"/>
</dbReference>
<keyword evidence="3" id="KW-1185">Reference proteome</keyword>
<dbReference type="OrthoDB" id="680369at2759"/>
<dbReference type="Proteomes" id="UP000017836">
    <property type="component" value="Unassembled WGS sequence"/>
</dbReference>
<accession>U5DFA7</accession>
<dbReference type="Pfam" id="PF04525">
    <property type="entry name" value="LOR"/>
    <property type="match status" value="1"/>
</dbReference>
<name>U5DFA7_AMBTC</name>
<dbReference type="InterPro" id="IPR007612">
    <property type="entry name" value="LOR"/>
</dbReference>
<dbReference type="PANTHER" id="PTHR31087:SF95">
    <property type="entry name" value="EXPRESSED PROTEIN"/>
    <property type="match status" value="1"/>
</dbReference>
<dbReference type="AlphaFoldDB" id="U5DFA7"/>
<dbReference type="OMA" id="CELIMAF"/>
<evidence type="ECO:0000313" key="3">
    <source>
        <dbReference type="Proteomes" id="UP000017836"/>
    </source>
</evidence>
<dbReference type="Gene3D" id="2.40.160.200">
    <property type="entry name" value="LURP1-related"/>
    <property type="match status" value="1"/>
</dbReference>
<dbReference type="SUPFAM" id="SSF54518">
    <property type="entry name" value="Tubby C-terminal domain-like"/>
    <property type="match status" value="1"/>
</dbReference>
<organism evidence="2 3">
    <name type="scientific">Amborella trichopoda</name>
    <dbReference type="NCBI Taxonomy" id="13333"/>
    <lineage>
        <taxon>Eukaryota</taxon>
        <taxon>Viridiplantae</taxon>
        <taxon>Streptophyta</taxon>
        <taxon>Embryophyta</taxon>
        <taxon>Tracheophyta</taxon>
        <taxon>Spermatophyta</taxon>
        <taxon>Magnoliopsida</taxon>
        <taxon>Amborellales</taxon>
        <taxon>Amborellaceae</taxon>
        <taxon>Amborella</taxon>
    </lineage>
</organism>
<evidence type="ECO:0000256" key="1">
    <source>
        <dbReference type="ARBA" id="ARBA00005437"/>
    </source>
</evidence>
<dbReference type="KEGG" id="atr:18448542"/>